<name>A0ABY9S843_9ACTN</name>
<dbReference type="Proteomes" id="UP001250858">
    <property type="component" value="Chromosome"/>
</dbReference>
<feature type="region of interest" description="Disordered" evidence="1">
    <location>
        <begin position="40"/>
        <end position="109"/>
    </location>
</feature>
<evidence type="ECO:0000313" key="2">
    <source>
        <dbReference type="EMBL" id="WMX49155.1"/>
    </source>
</evidence>
<reference evidence="2 3" key="1">
    <citation type="submission" date="2023-09" db="EMBL/GenBank/DDBJ databases">
        <title>Complete genome of Streptomyces roseicoloratus T14.</title>
        <authorList>
            <person name="Bashizi T."/>
            <person name="Kim M.-J."/>
            <person name="Lee G."/>
            <person name="Tagele S.B."/>
            <person name="Shin J.-H."/>
        </authorList>
    </citation>
    <scope>NUCLEOTIDE SEQUENCE [LARGE SCALE GENOMIC DNA]</scope>
    <source>
        <strain evidence="2 3">T14</strain>
    </source>
</reference>
<feature type="compositionally biased region" description="Pro residues" evidence="1">
    <location>
        <begin position="98"/>
        <end position="109"/>
    </location>
</feature>
<gene>
    <name evidence="2" type="ORF">RGF97_31005</name>
</gene>
<feature type="compositionally biased region" description="Pro residues" evidence="1">
    <location>
        <begin position="48"/>
        <end position="64"/>
    </location>
</feature>
<evidence type="ECO:0000313" key="3">
    <source>
        <dbReference type="Proteomes" id="UP001250858"/>
    </source>
</evidence>
<accession>A0ABY9S843</accession>
<feature type="compositionally biased region" description="Low complexity" evidence="1">
    <location>
        <begin position="78"/>
        <end position="97"/>
    </location>
</feature>
<protein>
    <submittedName>
        <fullName evidence="2">Uncharacterized protein</fullName>
    </submittedName>
</protein>
<organism evidence="2 3">
    <name type="scientific">Streptomyces roseicoloratus</name>
    <dbReference type="NCBI Taxonomy" id="2508722"/>
    <lineage>
        <taxon>Bacteria</taxon>
        <taxon>Bacillati</taxon>
        <taxon>Actinomycetota</taxon>
        <taxon>Actinomycetes</taxon>
        <taxon>Kitasatosporales</taxon>
        <taxon>Streptomycetaceae</taxon>
        <taxon>Streptomyces</taxon>
    </lineage>
</organism>
<keyword evidence="3" id="KW-1185">Reference proteome</keyword>
<proteinExistence type="predicted"/>
<dbReference type="EMBL" id="CP133762">
    <property type="protein sequence ID" value="WMX49155.1"/>
    <property type="molecule type" value="Genomic_DNA"/>
</dbReference>
<dbReference type="RefSeq" id="WP_309550329.1">
    <property type="nucleotide sequence ID" value="NZ_CP133762.1"/>
</dbReference>
<sequence>MTPLTSTRPPRSGLAPSPLAGSRTGLADVLAALTGAADAVANARRPEGPLPAGTPPRSSPPPPAHSARPNCPPRAWVPRPHSASSPPSSPNTASTSPTPGPPPTSSHPR</sequence>
<evidence type="ECO:0000256" key="1">
    <source>
        <dbReference type="SAM" id="MobiDB-lite"/>
    </source>
</evidence>
<feature type="region of interest" description="Disordered" evidence="1">
    <location>
        <begin position="1"/>
        <end position="22"/>
    </location>
</feature>